<dbReference type="Proteomes" id="UP000325433">
    <property type="component" value="Unassembled WGS sequence"/>
</dbReference>
<keyword evidence="2" id="KW-0719">Serine esterase</keyword>
<evidence type="ECO:0000313" key="10">
    <source>
        <dbReference type="Proteomes" id="UP000325433"/>
    </source>
</evidence>
<reference evidence="10" key="1">
    <citation type="submission" date="2019-04" db="EMBL/GenBank/DDBJ databases">
        <title>Friends and foes A comparative genomics studyof 23 Aspergillus species from section Flavi.</title>
        <authorList>
            <consortium name="DOE Joint Genome Institute"/>
            <person name="Kjaerbolling I."/>
            <person name="Vesth T."/>
            <person name="Frisvad J.C."/>
            <person name="Nybo J.L."/>
            <person name="Theobald S."/>
            <person name="Kildgaard S."/>
            <person name="Isbrandt T."/>
            <person name="Kuo A."/>
            <person name="Sato A."/>
            <person name="Lyhne E.K."/>
            <person name="Kogle M.E."/>
            <person name="Wiebenga A."/>
            <person name="Kun R.S."/>
            <person name="Lubbers R.J."/>
            <person name="Makela M.R."/>
            <person name="Barry K."/>
            <person name="Chovatia M."/>
            <person name="Clum A."/>
            <person name="Daum C."/>
            <person name="Haridas S."/>
            <person name="He G."/>
            <person name="LaButti K."/>
            <person name="Lipzen A."/>
            <person name="Mondo S."/>
            <person name="Riley R."/>
            <person name="Salamov A."/>
            <person name="Simmons B.A."/>
            <person name="Magnuson J.K."/>
            <person name="Henrissat B."/>
            <person name="Mortensen U.H."/>
            <person name="Larsen T.O."/>
            <person name="Devries R.P."/>
            <person name="Grigoriev I.V."/>
            <person name="Machida M."/>
            <person name="Baker S.E."/>
            <person name="Andersen M.R."/>
        </authorList>
    </citation>
    <scope>NUCLEOTIDE SEQUENCE [LARGE SCALE GENOMIC DNA]</scope>
    <source>
        <strain evidence="10">CBS 130015</strain>
    </source>
</reference>
<keyword evidence="3" id="KW-0479">Metal-binding</keyword>
<keyword evidence="7" id="KW-1015">Disulfide bond</keyword>
<evidence type="ECO:0000256" key="8">
    <source>
        <dbReference type="RuleBase" id="RU361238"/>
    </source>
</evidence>
<dbReference type="AlphaFoldDB" id="A0A5N6WEG3"/>
<accession>A0A5N6WEG3</accession>
<keyword evidence="10" id="KW-1185">Reference proteome</keyword>
<dbReference type="GO" id="GO:0046872">
    <property type="term" value="F:metal ion binding"/>
    <property type="evidence" value="ECO:0007669"/>
    <property type="project" value="UniProtKB-KW"/>
</dbReference>
<dbReference type="GO" id="GO:0030600">
    <property type="term" value="F:feruloyl esterase activity"/>
    <property type="evidence" value="ECO:0007669"/>
    <property type="project" value="UniProtKB-ARBA"/>
</dbReference>
<dbReference type="InterPro" id="IPR011118">
    <property type="entry name" value="Tannase/feruloyl_esterase"/>
</dbReference>
<protein>
    <recommendedName>
        <fullName evidence="8">Carboxylic ester hydrolase</fullName>
        <ecNumber evidence="8">3.1.1.-</ecNumber>
    </recommendedName>
</protein>
<evidence type="ECO:0000256" key="4">
    <source>
        <dbReference type="ARBA" id="ARBA00022729"/>
    </source>
</evidence>
<gene>
    <name evidence="9" type="ORF">BDV41DRAFT_519397</name>
</gene>
<keyword evidence="6" id="KW-0106">Calcium</keyword>
<keyword evidence="5 8" id="KW-0378">Hydrolase</keyword>
<organism evidence="9 10">
    <name type="scientific">Aspergillus transmontanensis</name>
    <dbReference type="NCBI Taxonomy" id="1034304"/>
    <lineage>
        <taxon>Eukaryota</taxon>
        <taxon>Fungi</taxon>
        <taxon>Dikarya</taxon>
        <taxon>Ascomycota</taxon>
        <taxon>Pezizomycotina</taxon>
        <taxon>Eurotiomycetes</taxon>
        <taxon>Eurotiomycetidae</taxon>
        <taxon>Eurotiales</taxon>
        <taxon>Aspergillaceae</taxon>
        <taxon>Aspergillus</taxon>
        <taxon>Aspergillus subgen. Circumdati</taxon>
    </lineage>
</organism>
<proteinExistence type="inferred from homology"/>
<evidence type="ECO:0000313" key="9">
    <source>
        <dbReference type="EMBL" id="KAE8319255.1"/>
    </source>
</evidence>
<dbReference type="EC" id="3.1.1.-" evidence="8"/>
<dbReference type="Pfam" id="PF07519">
    <property type="entry name" value="Tannase"/>
    <property type="match status" value="1"/>
</dbReference>
<dbReference type="Gene3D" id="3.40.50.1820">
    <property type="entry name" value="alpha/beta hydrolase"/>
    <property type="match status" value="1"/>
</dbReference>
<evidence type="ECO:0000256" key="7">
    <source>
        <dbReference type="ARBA" id="ARBA00023157"/>
    </source>
</evidence>
<name>A0A5N6WEG3_9EURO</name>
<evidence type="ECO:0000256" key="5">
    <source>
        <dbReference type="ARBA" id="ARBA00022801"/>
    </source>
</evidence>
<dbReference type="EMBL" id="ML738294">
    <property type="protein sequence ID" value="KAE8319255.1"/>
    <property type="molecule type" value="Genomic_DNA"/>
</dbReference>
<evidence type="ECO:0000256" key="1">
    <source>
        <dbReference type="ARBA" id="ARBA00006249"/>
    </source>
</evidence>
<dbReference type="SUPFAM" id="SSF53474">
    <property type="entry name" value="alpha/beta-Hydrolases"/>
    <property type="match status" value="1"/>
</dbReference>
<evidence type="ECO:0000256" key="3">
    <source>
        <dbReference type="ARBA" id="ARBA00022723"/>
    </source>
</evidence>
<evidence type="ECO:0000256" key="6">
    <source>
        <dbReference type="ARBA" id="ARBA00022837"/>
    </source>
</evidence>
<evidence type="ECO:0000256" key="2">
    <source>
        <dbReference type="ARBA" id="ARBA00022487"/>
    </source>
</evidence>
<keyword evidence="4" id="KW-0732">Signal</keyword>
<comment type="similarity">
    <text evidence="1 8">Belongs to the tannase family.</text>
</comment>
<dbReference type="PANTHER" id="PTHR33938:SF13">
    <property type="entry name" value="CARBOXYLIC ESTER HYDROLASE"/>
    <property type="match status" value="1"/>
</dbReference>
<dbReference type="InterPro" id="IPR029058">
    <property type="entry name" value="AB_hydrolase_fold"/>
</dbReference>
<sequence>MQMGSLFKMNITSCSPAAIQTPAVFGAEILSLSASWVTNYTLNVPAGFNYNHGDVEVRNAQFCNITVTYTHPGYNDQIIVETWLPPRTKWNGRLQATGGGGWQAGRFVLSQFFMSGAIGEGYAATTTDAGLGDAVGPSSWALQSPGNVDYVAFNNLGSRSLNDQAIIGKSLANSFYGRAPDYAYWSGCSQGGRQGLMLAQRYPTAYDGIVASAPAQSWTKFVSALYYPLLMRQWHEVNPLACELDFLTTEAVAACDAKDGIVDGLISNLTACDYSPYTSVNKTFTCSALNKTMALSPGAALIADAAWSGPQTADGERLWYGVNPGADISQFGSVPGVNSSQSDMWFNLFVAKNASFDTIHMSPEVYEEFFHLGTQEYASTINAADPDLTAFRKAGGKLLTYHGMADESIPTKGTEFYYKSVQNQFPDVQDFYRYFESPGLGHCSGGQGGQPTTIFDALRRWVENGTAPETLPVEYGRPEGEPLHRIVCPYPAQAKYMGGDISSAESFRCV</sequence>
<dbReference type="PANTHER" id="PTHR33938">
    <property type="entry name" value="FERULOYL ESTERASE B-RELATED"/>
    <property type="match status" value="1"/>
</dbReference>